<evidence type="ECO:0000313" key="2">
    <source>
        <dbReference type="EMBL" id="GBP42060.1"/>
    </source>
</evidence>
<organism evidence="2 3">
    <name type="scientific">Eumeta variegata</name>
    <name type="common">Bagworm moth</name>
    <name type="synonym">Eumeta japonica</name>
    <dbReference type="NCBI Taxonomy" id="151549"/>
    <lineage>
        <taxon>Eukaryota</taxon>
        <taxon>Metazoa</taxon>
        <taxon>Ecdysozoa</taxon>
        <taxon>Arthropoda</taxon>
        <taxon>Hexapoda</taxon>
        <taxon>Insecta</taxon>
        <taxon>Pterygota</taxon>
        <taxon>Neoptera</taxon>
        <taxon>Endopterygota</taxon>
        <taxon>Lepidoptera</taxon>
        <taxon>Glossata</taxon>
        <taxon>Ditrysia</taxon>
        <taxon>Tineoidea</taxon>
        <taxon>Psychidae</taxon>
        <taxon>Oiketicinae</taxon>
        <taxon>Eumeta</taxon>
    </lineage>
</organism>
<evidence type="ECO:0000256" key="1">
    <source>
        <dbReference type="SAM" id="MobiDB-lite"/>
    </source>
</evidence>
<feature type="region of interest" description="Disordered" evidence="1">
    <location>
        <begin position="62"/>
        <end position="87"/>
    </location>
</feature>
<name>A0A4C1VU74_EUMVA</name>
<protein>
    <submittedName>
        <fullName evidence="2">Uncharacterized protein</fullName>
    </submittedName>
</protein>
<keyword evidence="3" id="KW-1185">Reference proteome</keyword>
<evidence type="ECO:0000313" key="3">
    <source>
        <dbReference type="Proteomes" id="UP000299102"/>
    </source>
</evidence>
<reference evidence="2 3" key="1">
    <citation type="journal article" date="2019" name="Commun. Biol.">
        <title>The bagworm genome reveals a unique fibroin gene that provides high tensile strength.</title>
        <authorList>
            <person name="Kono N."/>
            <person name="Nakamura H."/>
            <person name="Ohtoshi R."/>
            <person name="Tomita M."/>
            <person name="Numata K."/>
            <person name="Arakawa K."/>
        </authorList>
    </citation>
    <scope>NUCLEOTIDE SEQUENCE [LARGE SCALE GENOMIC DNA]</scope>
</reference>
<dbReference type="Proteomes" id="UP000299102">
    <property type="component" value="Unassembled WGS sequence"/>
</dbReference>
<gene>
    <name evidence="2" type="ORF">EVAR_29415_1</name>
</gene>
<dbReference type="EMBL" id="BGZK01000411">
    <property type="protein sequence ID" value="GBP42060.1"/>
    <property type="molecule type" value="Genomic_DNA"/>
</dbReference>
<sequence>MLSDERVHKHRLLKASPIAAPAGRYRTFQVCISRLPADTAPGEHRQNVGFRFALNITAAPAPRSQTYERPETAPVRRTPRLGPGTYRTRIPVRARWAGAAITGAVTGTPFNFH</sequence>
<proteinExistence type="predicted"/>
<dbReference type="AlphaFoldDB" id="A0A4C1VU74"/>
<comment type="caution">
    <text evidence="2">The sequence shown here is derived from an EMBL/GenBank/DDBJ whole genome shotgun (WGS) entry which is preliminary data.</text>
</comment>
<accession>A0A4C1VU74</accession>